<dbReference type="EMBL" id="HG917868">
    <property type="protein sequence ID" value="CDM68054.1"/>
    <property type="molecule type" value="Genomic_DNA"/>
</dbReference>
<dbReference type="eggNOG" id="COG2309">
    <property type="taxonomic scope" value="Bacteria"/>
</dbReference>
<dbReference type="PATRIC" id="fig|1216932.3.peg.877"/>
<evidence type="ECO:0000256" key="8">
    <source>
        <dbReference type="ARBA" id="ARBA00022801"/>
    </source>
</evidence>
<dbReference type="InterPro" id="IPR035097">
    <property type="entry name" value="M29_N-terminal"/>
</dbReference>
<dbReference type="GO" id="GO:0006508">
    <property type="term" value="P:proteolysis"/>
    <property type="evidence" value="ECO:0007669"/>
    <property type="project" value="UniProtKB-KW"/>
</dbReference>
<dbReference type="InterPro" id="IPR000787">
    <property type="entry name" value="Peptidase_M29"/>
</dbReference>
<dbReference type="PANTHER" id="PTHR34448:SF3">
    <property type="entry name" value="AMINOPEPTIDASE AMPS"/>
    <property type="match status" value="1"/>
</dbReference>
<evidence type="ECO:0000256" key="7">
    <source>
        <dbReference type="ARBA" id="ARBA00022723"/>
    </source>
</evidence>
<keyword evidence="6" id="KW-0645">Protease</keyword>
<comment type="cofactor">
    <cofactor evidence="2">
        <name>Mg(2+)</name>
        <dbReference type="ChEBI" id="CHEBI:18420"/>
    </cofactor>
</comment>
<keyword evidence="5 10" id="KW-0031">Aminopeptidase</keyword>
<dbReference type="AlphaFoldDB" id="W6RWP4"/>
<dbReference type="PRINTS" id="PR00919">
    <property type="entry name" value="THERMOPTASE"/>
</dbReference>
<evidence type="ECO:0000256" key="9">
    <source>
        <dbReference type="ARBA" id="ARBA00023049"/>
    </source>
</evidence>
<evidence type="ECO:0000313" key="11">
    <source>
        <dbReference type="Proteomes" id="UP000019426"/>
    </source>
</evidence>
<dbReference type="Pfam" id="PF02073">
    <property type="entry name" value="Peptidase_M29"/>
    <property type="match status" value="1"/>
</dbReference>
<dbReference type="KEGG" id="clt:CM240_0890"/>
<dbReference type="GO" id="GO:0046872">
    <property type="term" value="F:metal ion binding"/>
    <property type="evidence" value="ECO:0007669"/>
    <property type="project" value="UniProtKB-KW"/>
</dbReference>
<dbReference type="GO" id="GO:0008237">
    <property type="term" value="F:metallopeptidase activity"/>
    <property type="evidence" value="ECO:0007669"/>
    <property type="project" value="UniProtKB-KW"/>
</dbReference>
<dbReference type="Gene3D" id="3.40.1830.10">
    <property type="entry name" value="Thermophilic metalloprotease (M29)"/>
    <property type="match status" value="1"/>
</dbReference>
<proteinExistence type="inferred from homology"/>
<evidence type="ECO:0000256" key="3">
    <source>
        <dbReference type="ARBA" id="ARBA00001947"/>
    </source>
</evidence>
<dbReference type="STRING" id="1216932.CM240_0890"/>
<evidence type="ECO:0000256" key="5">
    <source>
        <dbReference type="ARBA" id="ARBA00022438"/>
    </source>
</evidence>
<comment type="cofactor">
    <cofactor evidence="3">
        <name>Zn(2+)</name>
        <dbReference type="ChEBI" id="CHEBI:29105"/>
    </cofactor>
</comment>
<dbReference type="Proteomes" id="UP000019426">
    <property type="component" value="Chromosome M2/40_rep1"/>
</dbReference>
<protein>
    <submittedName>
        <fullName evidence="10">Aminopeptidase 2</fullName>
        <ecNumber evidence="10">3.4.11.-</ecNumber>
    </submittedName>
</protein>
<dbReference type="PANTHER" id="PTHR34448">
    <property type="entry name" value="AMINOPEPTIDASE"/>
    <property type="match status" value="1"/>
</dbReference>
<keyword evidence="8 10" id="KW-0378">Hydrolase</keyword>
<evidence type="ECO:0000256" key="1">
    <source>
        <dbReference type="ARBA" id="ARBA00001941"/>
    </source>
</evidence>
<dbReference type="EC" id="3.4.11.-" evidence="10"/>
<evidence type="ECO:0000256" key="2">
    <source>
        <dbReference type="ARBA" id="ARBA00001946"/>
    </source>
</evidence>
<name>W6RWP4_9CLOT</name>
<dbReference type="SUPFAM" id="SSF144052">
    <property type="entry name" value="Thermophilic metalloprotease-like"/>
    <property type="match status" value="1"/>
</dbReference>
<accession>W6RWP4</accession>
<evidence type="ECO:0000256" key="4">
    <source>
        <dbReference type="ARBA" id="ARBA00008236"/>
    </source>
</evidence>
<dbReference type="OrthoDB" id="9803993at2"/>
<comment type="cofactor">
    <cofactor evidence="1">
        <name>Co(2+)</name>
        <dbReference type="ChEBI" id="CHEBI:48828"/>
    </cofactor>
</comment>
<dbReference type="HOGENOM" id="CLU_054346_1_0_9"/>
<reference evidence="10 11" key="1">
    <citation type="submission" date="2013-11" db="EMBL/GenBank/DDBJ databases">
        <title>Complete genome sequence of Clostridum sp. M2/40.</title>
        <authorList>
            <person name="Wibberg D."/>
            <person name="Puehler A."/>
            <person name="Schlueter A."/>
        </authorList>
    </citation>
    <scope>NUCLEOTIDE SEQUENCE [LARGE SCALE GENOMIC DNA]</scope>
    <source>
        <strain evidence="11">M2/40</strain>
    </source>
</reference>
<keyword evidence="9" id="KW-0482">Metalloprotease</keyword>
<keyword evidence="11" id="KW-1185">Reference proteome</keyword>
<evidence type="ECO:0000313" key="10">
    <source>
        <dbReference type="EMBL" id="CDM68054.1"/>
    </source>
</evidence>
<dbReference type="GO" id="GO:0004177">
    <property type="term" value="F:aminopeptidase activity"/>
    <property type="evidence" value="ECO:0007669"/>
    <property type="project" value="UniProtKB-KW"/>
</dbReference>
<comment type="similarity">
    <text evidence="4">Belongs to the peptidase M29 family.</text>
</comment>
<sequence length="410" mass="45892">MLSLNDKLINYAKLIVNNGINLQDGQTLYINSTIECEDFTSIVVEEAYKIGAKYVHVNWISNKCKRARYIYSKKEYLEEYPKFLVDCINGADEINAAYLSITVPNPDALKGIDSERLSIESKASNLALKKHSKFILNSIASWCVVNVPSPTWASKVFPNLPIDEALNKLYDIVLSAVRADNDNAVEAWKIHTNTLLNRTTKLNNLKIKTMYYKSPTIDLSVDLPEGAIWQGGSEKNAQGIEFIANIPTEEIFTTPYRTGVNGWLKNTKPFNYRGSLIENFTLHFKDGKVVDFTCEDNYDLLKRLIETDEGSSYLGEIALVPNSSPINQSGVIFNSTLFDENASCHFAFGSCYATTIKNGENMTDEELKNAGGNVSLVHEDFMVGSEDLNITAETFEGKIVEIFKDGEFVI</sequence>
<evidence type="ECO:0000256" key="6">
    <source>
        <dbReference type="ARBA" id="ARBA00022670"/>
    </source>
</evidence>
<dbReference type="RefSeq" id="WP_044036862.1">
    <property type="nucleotide sequence ID" value="NZ_HG917868.1"/>
</dbReference>
<organism evidence="10 11">
    <name type="scientific">Clostridium bornimense</name>
    <dbReference type="NCBI Taxonomy" id="1216932"/>
    <lineage>
        <taxon>Bacteria</taxon>
        <taxon>Bacillati</taxon>
        <taxon>Bacillota</taxon>
        <taxon>Clostridia</taxon>
        <taxon>Eubacteriales</taxon>
        <taxon>Clostridiaceae</taxon>
        <taxon>Clostridium</taxon>
    </lineage>
</organism>
<keyword evidence="7" id="KW-0479">Metal-binding</keyword>
<dbReference type="InterPro" id="IPR052170">
    <property type="entry name" value="M29_Exopeptidase"/>
</dbReference>
<gene>
    <name evidence="10" type="ORF">CM240_0890</name>
</gene>